<proteinExistence type="predicted"/>
<reference evidence="2" key="1">
    <citation type="submission" date="2020-06" db="EMBL/GenBank/DDBJ databases">
        <authorList>
            <person name="Li T."/>
            <person name="Hu X."/>
            <person name="Zhang T."/>
            <person name="Song X."/>
            <person name="Zhang H."/>
            <person name="Dai N."/>
            <person name="Sheng W."/>
            <person name="Hou X."/>
            <person name="Wei L."/>
        </authorList>
    </citation>
    <scope>NUCLEOTIDE SEQUENCE</scope>
    <source>
        <strain evidence="2">K16</strain>
        <tissue evidence="2">Leaf</tissue>
    </source>
</reference>
<keyword evidence="3" id="KW-1185">Reference proteome</keyword>
<organism evidence="2 3">
    <name type="scientific">Sesamum angolense</name>
    <dbReference type="NCBI Taxonomy" id="2727404"/>
    <lineage>
        <taxon>Eukaryota</taxon>
        <taxon>Viridiplantae</taxon>
        <taxon>Streptophyta</taxon>
        <taxon>Embryophyta</taxon>
        <taxon>Tracheophyta</taxon>
        <taxon>Spermatophyta</taxon>
        <taxon>Magnoliopsida</taxon>
        <taxon>eudicotyledons</taxon>
        <taxon>Gunneridae</taxon>
        <taxon>Pentapetalae</taxon>
        <taxon>asterids</taxon>
        <taxon>lamiids</taxon>
        <taxon>Lamiales</taxon>
        <taxon>Pedaliaceae</taxon>
        <taxon>Sesamum</taxon>
    </lineage>
</organism>
<evidence type="ECO:0000256" key="1">
    <source>
        <dbReference type="SAM" id="MobiDB-lite"/>
    </source>
</evidence>
<feature type="region of interest" description="Disordered" evidence="1">
    <location>
        <begin position="1"/>
        <end position="54"/>
    </location>
</feature>
<evidence type="ECO:0000313" key="2">
    <source>
        <dbReference type="EMBL" id="KAK4398566.1"/>
    </source>
</evidence>
<name>A0AAE1WSH8_9LAMI</name>
<dbReference type="PANTHER" id="PTHR34572:SF8">
    <property type="entry name" value="(RAPE) HYPOTHETICAL PROTEIN"/>
    <property type="match status" value="1"/>
</dbReference>
<reference evidence="2" key="2">
    <citation type="journal article" date="2024" name="Plant">
        <title>Genomic evolution and insights into agronomic trait innovations of Sesamum species.</title>
        <authorList>
            <person name="Miao H."/>
            <person name="Wang L."/>
            <person name="Qu L."/>
            <person name="Liu H."/>
            <person name="Sun Y."/>
            <person name="Le M."/>
            <person name="Wang Q."/>
            <person name="Wei S."/>
            <person name="Zheng Y."/>
            <person name="Lin W."/>
            <person name="Duan Y."/>
            <person name="Cao H."/>
            <person name="Xiong S."/>
            <person name="Wang X."/>
            <person name="Wei L."/>
            <person name="Li C."/>
            <person name="Ma Q."/>
            <person name="Ju M."/>
            <person name="Zhao R."/>
            <person name="Li G."/>
            <person name="Mu C."/>
            <person name="Tian Q."/>
            <person name="Mei H."/>
            <person name="Zhang T."/>
            <person name="Gao T."/>
            <person name="Zhang H."/>
        </authorList>
    </citation>
    <scope>NUCLEOTIDE SEQUENCE</scope>
    <source>
        <strain evidence="2">K16</strain>
    </source>
</reference>
<protein>
    <submittedName>
        <fullName evidence="2">Uncharacterized protein</fullName>
    </submittedName>
</protein>
<dbReference type="EMBL" id="JACGWL010000007">
    <property type="protein sequence ID" value="KAK4398566.1"/>
    <property type="molecule type" value="Genomic_DNA"/>
</dbReference>
<comment type="caution">
    <text evidence="2">The sequence shown here is derived from an EMBL/GenBank/DDBJ whole genome shotgun (WGS) entry which is preliminary data.</text>
</comment>
<evidence type="ECO:0000313" key="3">
    <source>
        <dbReference type="Proteomes" id="UP001289374"/>
    </source>
</evidence>
<feature type="compositionally biased region" description="Low complexity" evidence="1">
    <location>
        <begin position="1"/>
        <end position="22"/>
    </location>
</feature>
<accession>A0AAE1WSH8</accession>
<sequence>MEGVGSRQSRASSRYAPSPSAPVFNGPVRKWKKQWVSSQSNNQNNGTNRNDAPPLLLCRWTPLPATATADEPRKRRFRYAPIVPIERGNVEALEKVSNEARTSIRNQSENGANMTTDVDGMSEKPRIGDVTAEETKTANICFMHLPIVSTEDVEHNAMLILNSVKQLATLAFFIFLPFHVKSKAVVQD</sequence>
<dbReference type="PANTHER" id="PTHR34572">
    <property type="entry name" value="GOLGIN FAMILY A PROTEIN"/>
    <property type="match status" value="1"/>
</dbReference>
<gene>
    <name evidence="2" type="ORF">Sango_1332100</name>
</gene>
<dbReference type="Proteomes" id="UP001289374">
    <property type="component" value="Unassembled WGS sequence"/>
</dbReference>
<dbReference type="AlphaFoldDB" id="A0AAE1WSH8"/>